<evidence type="ECO:0000259" key="6">
    <source>
        <dbReference type="PROSITE" id="PS50893"/>
    </source>
</evidence>
<dbReference type="PROSITE" id="PS50893">
    <property type="entry name" value="ABC_TRANSPORTER_2"/>
    <property type="match status" value="1"/>
</dbReference>
<dbReference type="InterPro" id="IPR036640">
    <property type="entry name" value="ABC1_TM_sf"/>
</dbReference>
<feature type="domain" description="ABC transporter" evidence="6">
    <location>
        <begin position="319"/>
        <end position="537"/>
    </location>
</feature>
<dbReference type="CDD" id="cd07346">
    <property type="entry name" value="ABC_6TM_exporters"/>
    <property type="match status" value="1"/>
</dbReference>
<protein>
    <submittedName>
        <fullName evidence="8">ABC-type multidrug transport system fused ATPase/permease subunit</fullName>
    </submittedName>
</protein>
<dbReference type="InterPro" id="IPR017871">
    <property type="entry name" value="ABC_transporter-like_CS"/>
</dbReference>
<dbReference type="Pfam" id="PF00664">
    <property type="entry name" value="ABC_membrane"/>
    <property type="match status" value="1"/>
</dbReference>
<sequence length="541" mass="57018">MPPKPYPAPDVRLPERLTPSRYLLAVLRSRPWLATGAAVLGAAWLVPLAMLPLVVGRAIDAGIARANTSELVWNVALVVGLGVLQTVFGAGLLFVAHGMWLHAASTTQRLVSHHTLRLGASLRGQADTGDMMAIASSDENRVGAIFEVFGRVLGAVVAFLTVGIVLLGTSPLLAAVALVGVPLAVAGIGPLIAPLQRRQEAQREDLTTVNALAADIVSGLRVLRGVGGERQFSKRFATASQRVREQGNGVASSTSWLVGAEVLLPGLVTVAITWLGARLAVAGTITVGELVAFYGASAFLIIPVSTATEAAGTFSSAMVASRKVCKMLGLRPKLADPPEPIALPDGPLELHDTESGFTAVAGKLTVVETKDAEELAARLARFTDALEPVLVSGVEIQRASLAEVRSRVVCAHNQDVWFSGVLREQIVTPGAITVEAALTAADADDIVDALPLGLDELIGERGREVSGGQRQRLNLARALALDADVLLLDEPTSAVDAHTEARITERVAELRRGRTTVVFSQSPLWRAVADEYVNKEKEPCS</sequence>
<dbReference type="PANTHER" id="PTHR43394">
    <property type="entry name" value="ATP-DEPENDENT PERMEASE MDL1, MITOCHONDRIAL"/>
    <property type="match status" value="1"/>
</dbReference>
<feature type="domain" description="ABC transmembrane type-1" evidence="7">
    <location>
        <begin position="36"/>
        <end position="316"/>
    </location>
</feature>
<gene>
    <name evidence="8" type="ORF">JOM49_001467</name>
</gene>
<accession>A0ABS4PKI6</accession>
<dbReference type="SUPFAM" id="SSF90123">
    <property type="entry name" value="ABC transporter transmembrane region"/>
    <property type="match status" value="1"/>
</dbReference>
<dbReference type="PANTHER" id="PTHR43394:SF1">
    <property type="entry name" value="ATP-BINDING CASSETTE SUB-FAMILY B MEMBER 10, MITOCHONDRIAL"/>
    <property type="match status" value="1"/>
</dbReference>
<keyword evidence="9" id="KW-1185">Reference proteome</keyword>
<dbReference type="PROSITE" id="PS00211">
    <property type="entry name" value="ABC_TRANSPORTER_1"/>
    <property type="match status" value="1"/>
</dbReference>
<comment type="caution">
    <text evidence="8">The sequence shown here is derived from an EMBL/GenBank/DDBJ whole genome shotgun (WGS) entry which is preliminary data.</text>
</comment>
<evidence type="ECO:0000256" key="2">
    <source>
        <dbReference type="ARBA" id="ARBA00022692"/>
    </source>
</evidence>
<dbReference type="Gene3D" id="3.40.50.300">
    <property type="entry name" value="P-loop containing nucleotide triphosphate hydrolases"/>
    <property type="match status" value="1"/>
</dbReference>
<evidence type="ECO:0000256" key="4">
    <source>
        <dbReference type="ARBA" id="ARBA00023136"/>
    </source>
</evidence>
<keyword evidence="3 5" id="KW-1133">Transmembrane helix</keyword>
<dbReference type="SUPFAM" id="SSF52540">
    <property type="entry name" value="P-loop containing nucleoside triphosphate hydrolases"/>
    <property type="match status" value="1"/>
</dbReference>
<dbReference type="Pfam" id="PF00005">
    <property type="entry name" value="ABC_tran"/>
    <property type="match status" value="1"/>
</dbReference>
<evidence type="ECO:0000256" key="3">
    <source>
        <dbReference type="ARBA" id="ARBA00022989"/>
    </source>
</evidence>
<name>A0ABS4PKI6_9PSEU</name>
<feature type="transmembrane region" description="Helical" evidence="5">
    <location>
        <begin position="71"/>
        <end position="95"/>
    </location>
</feature>
<feature type="transmembrane region" description="Helical" evidence="5">
    <location>
        <begin position="148"/>
        <end position="167"/>
    </location>
</feature>
<feature type="transmembrane region" description="Helical" evidence="5">
    <location>
        <begin position="31"/>
        <end position="51"/>
    </location>
</feature>
<dbReference type="Proteomes" id="UP000741013">
    <property type="component" value="Unassembled WGS sequence"/>
</dbReference>
<dbReference type="InterPro" id="IPR039421">
    <property type="entry name" value="Type_1_exporter"/>
</dbReference>
<evidence type="ECO:0000313" key="8">
    <source>
        <dbReference type="EMBL" id="MBP2179941.1"/>
    </source>
</evidence>
<organism evidence="8 9">
    <name type="scientific">Amycolatopsis magusensis</name>
    <dbReference type="NCBI Taxonomy" id="882444"/>
    <lineage>
        <taxon>Bacteria</taxon>
        <taxon>Bacillati</taxon>
        <taxon>Actinomycetota</taxon>
        <taxon>Actinomycetes</taxon>
        <taxon>Pseudonocardiales</taxon>
        <taxon>Pseudonocardiaceae</taxon>
        <taxon>Amycolatopsis</taxon>
    </lineage>
</organism>
<reference evidence="8 9" key="1">
    <citation type="submission" date="2021-03" db="EMBL/GenBank/DDBJ databases">
        <title>Sequencing the genomes of 1000 actinobacteria strains.</title>
        <authorList>
            <person name="Klenk H.-P."/>
        </authorList>
    </citation>
    <scope>NUCLEOTIDE SEQUENCE [LARGE SCALE GENOMIC DNA]</scope>
    <source>
        <strain evidence="8 9">DSM 45510</strain>
    </source>
</reference>
<keyword evidence="2 5" id="KW-0812">Transmembrane</keyword>
<dbReference type="PROSITE" id="PS50929">
    <property type="entry name" value="ABC_TM1F"/>
    <property type="match status" value="1"/>
</dbReference>
<evidence type="ECO:0000313" key="9">
    <source>
        <dbReference type="Proteomes" id="UP000741013"/>
    </source>
</evidence>
<keyword evidence="4 5" id="KW-0472">Membrane</keyword>
<dbReference type="EMBL" id="JAGGMS010000001">
    <property type="protein sequence ID" value="MBP2179941.1"/>
    <property type="molecule type" value="Genomic_DNA"/>
</dbReference>
<dbReference type="InterPro" id="IPR003439">
    <property type="entry name" value="ABC_transporter-like_ATP-bd"/>
</dbReference>
<evidence type="ECO:0000259" key="7">
    <source>
        <dbReference type="PROSITE" id="PS50929"/>
    </source>
</evidence>
<evidence type="ECO:0000256" key="1">
    <source>
        <dbReference type="ARBA" id="ARBA00004651"/>
    </source>
</evidence>
<dbReference type="InterPro" id="IPR011527">
    <property type="entry name" value="ABC1_TM_dom"/>
</dbReference>
<evidence type="ECO:0000256" key="5">
    <source>
        <dbReference type="SAM" id="Phobius"/>
    </source>
</evidence>
<comment type="subcellular location">
    <subcellularLocation>
        <location evidence="1">Cell membrane</location>
        <topology evidence="1">Multi-pass membrane protein</topology>
    </subcellularLocation>
</comment>
<feature type="transmembrane region" description="Helical" evidence="5">
    <location>
        <begin position="173"/>
        <end position="193"/>
    </location>
</feature>
<proteinExistence type="predicted"/>
<dbReference type="Gene3D" id="1.20.1560.10">
    <property type="entry name" value="ABC transporter type 1, transmembrane domain"/>
    <property type="match status" value="1"/>
</dbReference>
<dbReference type="InterPro" id="IPR027417">
    <property type="entry name" value="P-loop_NTPase"/>
</dbReference>